<name>A0ACB6QEX6_9PLEO</name>
<sequence>MEVDTVIQAFRKLGNSDRRAALEALANEFDPYEWRFIQEKLNNKSFSRDIVGALPVELVSHIFSHLDIAAAYYYQIVCKQWRETLRCTAIVKPTLRAWFTDNDRPLALGPYLRDNNNDDDGDDDDYALCQLKAEYMHRFCTGKPHKFFTLRTMFSNPARGTLLCGDYMSWVPGKFPRTINVLNLRTGVLLQESGDAREKIHKVALSESIVAFTSHNNVCYVRDLVTRTQRIWKLTPTMLQHIACRDRMIACGGVSEGIAKIYLIDFDKPKGRTIDIPITEAPFAHRRTE</sequence>
<proteinExistence type="predicted"/>
<gene>
    <name evidence="1" type="ORF">BDR25DRAFT_241584</name>
</gene>
<organism evidence="1 2">
    <name type="scientific">Lindgomyces ingoldianus</name>
    <dbReference type="NCBI Taxonomy" id="673940"/>
    <lineage>
        <taxon>Eukaryota</taxon>
        <taxon>Fungi</taxon>
        <taxon>Dikarya</taxon>
        <taxon>Ascomycota</taxon>
        <taxon>Pezizomycotina</taxon>
        <taxon>Dothideomycetes</taxon>
        <taxon>Pleosporomycetidae</taxon>
        <taxon>Pleosporales</taxon>
        <taxon>Lindgomycetaceae</taxon>
        <taxon>Lindgomyces</taxon>
    </lineage>
</organism>
<comment type="caution">
    <text evidence="1">The sequence shown here is derived from an EMBL/GenBank/DDBJ whole genome shotgun (WGS) entry which is preliminary data.</text>
</comment>
<protein>
    <submittedName>
        <fullName evidence="1">Uncharacterized protein</fullName>
    </submittedName>
</protein>
<dbReference type="EMBL" id="MU003534">
    <property type="protein sequence ID" value="KAF2464676.1"/>
    <property type="molecule type" value="Genomic_DNA"/>
</dbReference>
<keyword evidence="2" id="KW-1185">Reference proteome</keyword>
<dbReference type="Proteomes" id="UP000799755">
    <property type="component" value="Unassembled WGS sequence"/>
</dbReference>
<reference evidence="1" key="1">
    <citation type="journal article" date="2020" name="Stud. Mycol.">
        <title>101 Dothideomycetes genomes: a test case for predicting lifestyles and emergence of pathogens.</title>
        <authorList>
            <person name="Haridas S."/>
            <person name="Albert R."/>
            <person name="Binder M."/>
            <person name="Bloem J."/>
            <person name="Labutti K."/>
            <person name="Salamov A."/>
            <person name="Andreopoulos B."/>
            <person name="Baker S."/>
            <person name="Barry K."/>
            <person name="Bills G."/>
            <person name="Bluhm B."/>
            <person name="Cannon C."/>
            <person name="Castanera R."/>
            <person name="Culley D."/>
            <person name="Daum C."/>
            <person name="Ezra D."/>
            <person name="Gonzalez J."/>
            <person name="Henrissat B."/>
            <person name="Kuo A."/>
            <person name="Liang C."/>
            <person name="Lipzen A."/>
            <person name="Lutzoni F."/>
            <person name="Magnuson J."/>
            <person name="Mondo S."/>
            <person name="Nolan M."/>
            <person name="Ohm R."/>
            <person name="Pangilinan J."/>
            <person name="Park H.-J."/>
            <person name="Ramirez L."/>
            <person name="Alfaro M."/>
            <person name="Sun H."/>
            <person name="Tritt A."/>
            <person name="Yoshinaga Y."/>
            <person name="Zwiers L.-H."/>
            <person name="Turgeon B."/>
            <person name="Goodwin S."/>
            <person name="Spatafora J."/>
            <person name="Crous P."/>
            <person name="Grigoriev I."/>
        </authorList>
    </citation>
    <scope>NUCLEOTIDE SEQUENCE</scope>
    <source>
        <strain evidence="1">ATCC 200398</strain>
    </source>
</reference>
<accession>A0ACB6QEX6</accession>
<evidence type="ECO:0000313" key="2">
    <source>
        <dbReference type="Proteomes" id="UP000799755"/>
    </source>
</evidence>
<evidence type="ECO:0000313" key="1">
    <source>
        <dbReference type="EMBL" id="KAF2464676.1"/>
    </source>
</evidence>